<feature type="region of interest" description="Disordered" evidence="1">
    <location>
        <begin position="110"/>
        <end position="140"/>
    </location>
</feature>
<feature type="compositionally biased region" description="Polar residues" evidence="1">
    <location>
        <begin position="127"/>
        <end position="139"/>
    </location>
</feature>
<accession>A0A8K0N9T3</accession>
<evidence type="ECO:0000256" key="1">
    <source>
        <dbReference type="SAM" id="MobiDB-lite"/>
    </source>
</evidence>
<comment type="caution">
    <text evidence="3">The sequence shown here is derived from an EMBL/GenBank/DDBJ whole genome shotgun (WGS) entry which is preliminary data.</text>
</comment>
<keyword evidence="4" id="KW-1185">Reference proteome</keyword>
<feature type="compositionally biased region" description="Basic residues" evidence="1">
    <location>
        <begin position="110"/>
        <end position="121"/>
    </location>
</feature>
<reference evidence="3" key="1">
    <citation type="journal article" date="2017" name="Gigascience">
        <title>The genome draft of coconut (Cocos nucifera).</title>
        <authorList>
            <person name="Xiao Y."/>
            <person name="Xu P."/>
            <person name="Fan H."/>
            <person name="Baudouin L."/>
            <person name="Xia W."/>
            <person name="Bocs S."/>
            <person name="Xu J."/>
            <person name="Li Q."/>
            <person name="Guo A."/>
            <person name="Zhou L."/>
            <person name="Li J."/>
            <person name="Wu Y."/>
            <person name="Ma Z."/>
            <person name="Armero A."/>
            <person name="Issali A.E."/>
            <person name="Liu N."/>
            <person name="Peng M."/>
            <person name="Yang Y."/>
        </authorList>
    </citation>
    <scope>NUCLEOTIDE SEQUENCE</scope>
    <source>
        <tissue evidence="3">Spear leaf of Hainan Tall coconut</tissue>
    </source>
</reference>
<sequence length="212" mass="23381">MSLLIFMVVFIARSRTGYSASTGYPHEAPILIGEMTPKERDCLTKGLKSLKRKGGTVGDLPKKVRIGESNHAMLIQAMPAPEPATTIPSLIPFEEVAPFAPLQLEEAMGKRKKRSISKKVGRRVESSESGGPNQEQASLNDREVIQSLVKESILPHITVKMLQKGDIERFDESFAAYLELEHYLFAHSEAAGQRRAEASKALEEAHAEAEKV</sequence>
<dbReference type="EMBL" id="CM017882">
    <property type="protein sequence ID" value="KAG1363590.1"/>
    <property type="molecule type" value="Genomic_DNA"/>
</dbReference>
<dbReference type="Proteomes" id="UP000797356">
    <property type="component" value="Chromosome 11"/>
</dbReference>
<dbReference type="AlphaFoldDB" id="A0A8K0N9T3"/>
<proteinExistence type="predicted"/>
<evidence type="ECO:0000313" key="4">
    <source>
        <dbReference type="Proteomes" id="UP000797356"/>
    </source>
</evidence>
<gene>
    <name evidence="3" type="ORF">COCNU_11G004170</name>
</gene>
<evidence type="ECO:0000313" key="3">
    <source>
        <dbReference type="EMBL" id="KAG1363590.1"/>
    </source>
</evidence>
<organism evidence="3 4">
    <name type="scientific">Cocos nucifera</name>
    <name type="common">Coconut palm</name>
    <dbReference type="NCBI Taxonomy" id="13894"/>
    <lineage>
        <taxon>Eukaryota</taxon>
        <taxon>Viridiplantae</taxon>
        <taxon>Streptophyta</taxon>
        <taxon>Embryophyta</taxon>
        <taxon>Tracheophyta</taxon>
        <taxon>Spermatophyta</taxon>
        <taxon>Magnoliopsida</taxon>
        <taxon>Liliopsida</taxon>
        <taxon>Arecaceae</taxon>
        <taxon>Arecoideae</taxon>
        <taxon>Cocoseae</taxon>
        <taxon>Attaleinae</taxon>
        <taxon>Cocos</taxon>
    </lineage>
</organism>
<reference evidence="3" key="2">
    <citation type="submission" date="2019-07" db="EMBL/GenBank/DDBJ databases">
        <authorList>
            <person name="Yang Y."/>
            <person name="Bocs S."/>
            <person name="Baudouin L."/>
        </authorList>
    </citation>
    <scope>NUCLEOTIDE SEQUENCE</scope>
    <source>
        <tissue evidence="3">Spear leaf of Hainan Tall coconut</tissue>
    </source>
</reference>
<keyword evidence="2" id="KW-0732">Signal</keyword>
<feature type="signal peptide" evidence="2">
    <location>
        <begin position="1"/>
        <end position="19"/>
    </location>
</feature>
<protein>
    <submittedName>
        <fullName evidence="3">Uncharacterized protein</fullName>
    </submittedName>
</protein>
<evidence type="ECO:0000256" key="2">
    <source>
        <dbReference type="SAM" id="SignalP"/>
    </source>
</evidence>
<name>A0A8K0N9T3_COCNU</name>
<feature type="chain" id="PRO_5035480965" evidence="2">
    <location>
        <begin position="20"/>
        <end position="212"/>
    </location>
</feature>